<dbReference type="CDD" id="cd02248">
    <property type="entry name" value="Peptidase_C1A"/>
    <property type="match status" value="1"/>
</dbReference>
<protein>
    <submittedName>
        <fullName evidence="3">Peptidase C1A, papain</fullName>
    </submittedName>
</protein>
<evidence type="ECO:0000259" key="2">
    <source>
        <dbReference type="SMART" id="SM00645"/>
    </source>
</evidence>
<dbReference type="InterPro" id="IPR038765">
    <property type="entry name" value="Papain-like_cys_pep_sf"/>
</dbReference>
<dbReference type="Gene3D" id="3.90.70.10">
    <property type="entry name" value="Cysteine proteinases"/>
    <property type="match status" value="1"/>
</dbReference>
<dbReference type="OrthoDB" id="1491023at2"/>
<keyword evidence="4" id="KW-1185">Reference proteome</keyword>
<dbReference type="InterPro" id="IPR039417">
    <property type="entry name" value="Peptidase_C1A_papain-like"/>
</dbReference>
<dbReference type="SUPFAM" id="SSF54001">
    <property type="entry name" value="Cysteine proteinases"/>
    <property type="match status" value="1"/>
</dbReference>
<dbReference type="GO" id="GO:0008234">
    <property type="term" value="F:cysteine-type peptidase activity"/>
    <property type="evidence" value="ECO:0007669"/>
    <property type="project" value="InterPro"/>
</dbReference>
<feature type="domain" description="Peptidase C1A papain C-terminal" evidence="2">
    <location>
        <begin position="76"/>
        <end position="291"/>
    </location>
</feature>
<sequence>MAQGKLTVTDIAAAIKKEGLSWQAGETDISMLPAAERKNYLGLNVTKAELTQMANAVKKQAAEETQAFKVGSGYGAPTAMDWRNVSGKNYITSVKNQGGCGSCVSFGTCATIESNMRIKAQDHTLALDLSEAFMQFCGGGSCGGWGLTSGLDYAKSTGVTDEACFPYQPKNMPCTDRCSDWQSRLVKILNYASHSSMQARKDAIAKGPVVAGMAVFTDFYNYAGGVYRKSSAANNELEGYHCVSVVGYDDNQQCWIIKNSWGPGWGENGFIRIAYNQADLLIDTGWAFYSVDTDVQPAKGSGAAKYLLVDKRFGGNVVFWAYAGDQWRYKVISDADLAGFPQEAFAANRVDIYWDKDQITLVRPWKNL</sequence>
<dbReference type="RefSeq" id="WP_011770025.1">
    <property type="nucleotide sequence ID" value="NC_008709.1"/>
</dbReference>
<accession>A1SVF0</accession>
<organism evidence="3 4">
    <name type="scientific">Psychromonas ingrahamii (strain DSM 17664 / CCUG 51855 / 37)</name>
    <dbReference type="NCBI Taxonomy" id="357804"/>
    <lineage>
        <taxon>Bacteria</taxon>
        <taxon>Pseudomonadati</taxon>
        <taxon>Pseudomonadota</taxon>
        <taxon>Gammaproteobacteria</taxon>
        <taxon>Alteromonadales</taxon>
        <taxon>Psychromonadaceae</taxon>
        <taxon>Psychromonas</taxon>
    </lineage>
</organism>
<comment type="similarity">
    <text evidence="1">Belongs to the peptidase C1 family.</text>
</comment>
<dbReference type="PANTHER" id="PTHR12411">
    <property type="entry name" value="CYSTEINE PROTEASE FAMILY C1-RELATED"/>
    <property type="match status" value="1"/>
</dbReference>
<name>A1SVF0_PSYIN</name>
<proteinExistence type="inferred from homology"/>
<dbReference type="SMART" id="SM00645">
    <property type="entry name" value="Pept_C1"/>
    <property type="match status" value="1"/>
</dbReference>
<evidence type="ECO:0000313" key="3">
    <source>
        <dbReference type="EMBL" id="ABM03465.1"/>
    </source>
</evidence>
<dbReference type="InterPro" id="IPR025661">
    <property type="entry name" value="Pept_asp_AS"/>
</dbReference>
<dbReference type="HOGENOM" id="CLU_044563_0_0_6"/>
<dbReference type="STRING" id="357804.Ping_1673"/>
<dbReference type="Proteomes" id="UP000000639">
    <property type="component" value="Chromosome"/>
</dbReference>
<dbReference type="KEGG" id="pin:Ping_1673"/>
<dbReference type="InterPro" id="IPR013128">
    <property type="entry name" value="Peptidase_C1A"/>
</dbReference>
<evidence type="ECO:0000256" key="1">
    <source>
        <dbReference type="ARBA" id="ARBA00008455"/>
    </source>
</evidence>
<dbReference type="EMBL" id="CP000510">
    <property type="protein sequence ID" value="ABM03465.1"/>
    <property type="molecule type" value="Genomic_DNA"/>
</dbReference>
<reference evidence="3 4" key="1">
    <citation type="submission" date="2007-01" db="EMBL/GenBank/DDBJ databases">
        <title>Complete sequence of Psychromonas ingrahamii 37.</title>
        <authorList>
            <consortium name="US DOE Joint Genome Institute"/>
            <person name="Copeland A."/>
            <person name="Lucas S."/>
            <person name="Lapidus A."/>
            <person name="Barry K."/>
            <person name="Detter J.C."/>
            <person name="Glavina del Rio T."/>
            <person name="Hammon N."/>
            <person name="Israni S."/>
            <person name="Dalin E."/>
            <person name="Tice H."/>
            <person name="Pitluck S."/>
            <person name="Thompson L.S."/>
            <person name="Brettin T."/>
            <person name="Bruce D."/>
            <person name="Han C."/>
            <person name="Tapia R."/>
            <person name="Schmutz J."/>
            <person name="Larimer F."/>
            <person name="Land M."/>
            <person name="Hauser L."/>
            <person name="Kyrpides N."/>
            <person name="Ivanova N."/>
            <person name="Staley J."/>
            <person name="Richardson P."/>
        </authorList>
    </citation>
    <scope>NUCLEOTIDE SEQUENCE [LARGE SCALE GENOMIC DNA]</scope>
    <source>
        <strain evidence="3 4">37</strain>
    </source>
</reference>
<dbReference type="eggNOG" id="COG4870">
    <property type="taxonomic scope" value="Bacteria"/>
</dbReference>
<dbReference type="Pfam" id="PF00112">
    <property type="entry name" value="Peptidase_C1"/>
    <property type="match status" value="1"/>
</dbReference>
<evidence type="ECO:0000313" key="4">
    <source>
        <dbReference type="Proteomes" id="UP000000639"/>
    </source>
</evidence>
<dbReference type="PROSITE" id="PS00640">
    <property type="entry name" value="THIOL_PROTEASE_ASN"/>
    <property type="match status" value="1"/>
</dbReference>
<gene>
    <name evidence="3" type="ordered locus">Ping_1673</name>
</gene>
<dbReference type="InterPro" id="IPR000668">
    <property type="entry name" value="Peptidase_C1A_C"/>
</dbReference>
<dbReference type="GO" id="GO:0006508">
    <property type="term" value="P:proteolysis"/>
    <property type="evidence" value="ECO:0007669"/>
    <property type="project" value="InterPro"/>
</dbReference>
<dbReference type="AlphaFoldDB" id="A1SVF0"/>